<reference evidence="3" key="1">
    <citation type="submission" date="2013-01" db="EMBL/GenBank/DDBJ databases">
        <title>Draft Genome Sequence of a Mulberry Tree, Morus notabilis C.K. Schneid.</title>
        <authorList>
            <person name="He N."/>
            <person name="Zhao S."/>
        </authorList>
    </citation>
    <scope>NUCLEOTIDE SEQUENCE</scope>
</reference>
<dbReference type="GO" id="GO:0004523">
    <property type="term" value="F:RNA-DNA hybrid ribonuclease activity"/>
    <property type="evidence" value="ECO:0007669"/>
    <property type="project" value="InterPro"/>
</dbReference>
<proteinExistence type="predicted"/>
<protein>
    <recommendedName>
        <fullName evidence="1">RNase H type-1 domain-containing protein</fullName>
    </recommendedName>
</protein>
<dbReference type="AlphaFoldDB" id="W9QTT9"/>
<dbReference type="Pfam" id="PF13456">
    <property type="entry name" value="RVT_3"/>
    <property type="match status" value="1"/>
</dbReference>
<name>W9QTT9_9ROSA</name>
<dbReference type="Proteomes" id="UP000030645">
    <property type="component" value="Unassembled WGS sequence"/>
</dbReference>
<evidence type="ECO:0000313" key="2">
    <source>
        <dbReference type="EMBL" id="EXB53988.1"/>
    </source>
</evidence>
<sequence>MATALIASPLDAEAMAALLAIKTAILKAFNFSIFEGDSELVVKAISSIGKECGCEISNIISDALSLLPL</sequence>
<keyword evidence="3" id="KW-1185">Reference proteome</keyword>
<evidence type="ECO:0000313" key="3">
    <source>
        <dbReference type="Proteomes" id="UP000030645"/>
    </source>
</evidence>
<dbReference type="InterPro" id="IPR002156">
    <property type="entry name" value="RNaseH_domain"/>
</dbReference>
<dbReference type="EMBL" id="KE344145">
    <property type="protein sequence ID" value="EXB53988.1"/>
    <property type="molecule type" value="Genomic_DNA"/>
</dbReference>
<organism evidence="2 3">
    <name type="scientific">Morus notabilis</name>
    <dbReference type="NCBI Taxonomy" id="981085"/>
    <lineage>
        <taxon>Eukaryota</taxon>
        <taxon>Viridiplantae</taxon>
        <taxon>Streptophyta</taxon>
        <taxon>Embryophyta</taxon>
        <taxon>Tracheophyta</taxon>
        <taxon>Spermatophyta</taxon>
        <taxon>Magnoliopsida</taxon>
        <taxon>eudicotyledons</taxon>
        <taxon>Gunneridae</taxon>
        <taxon>Pentapetalae</taxon>
        <taxon>rosids</taxon>
        <taxon>fabids</taxon>
        <taxon>Rosales</taxon>
        <taxon>Moraceae</taxon>
        <taxon>Moreae</taxon>
        <taxon>Morus</taxon>
    </lineage>
</organism>
<dbReference type="GO" id="GO:0003676">
    <property type="term" value="F:nucleic acid binding"/>
    <property type="evidence" value="ECO:0007669"/>
    <property type="project" value="InterPro"/>
</dbReference>
<gene>
    <name evidence="2" type="ORF">L484_022957</name>
</gene>
<accession>W9QTT9</accession>
<evidence type="ECO:0000259" key="1">
    <source>
        <dbReference type="Pfam" id="PF13456"/>
    </source>
</evidence>
<feature type="domain" description="RNase H type-1" evidence="1">
    <location>
        <begin position="7"/>
        <end position="67"/>
    </location>
</feature>